<keyword evidence="1" id="KW-0238">DNA-binding</keyword>
<evidence type="ECO:0000313" key="4">
    <source>
        <dbReference type="Proteomes" id="UP000034513"/>
    </source>
</evidence>
<dbReference type="Gene3D" id="1.10.260.40">
    <property type="entry name" value="lambda repressor-like DNA-binding domains"/>
    <property type="match status" value="1"/>
</dbReference>
<dbReference type="InterPro" id="IPR001387">
    <property type="entry name" value="Cro/C1-type_HTH"/>
</dbReference>
<dbReference type="SUPFAM" id="SSF47413">
    <property type="entry name" value="lambda repressor-like DNA-binding domains"/>
    <property type="match status" value="1"/>
</dbReference>
<organism evidence="3 4">
    <name type="scientific">Lactococcus lactis subsp. cremoris</name>
    <name type="common">Streptococcus cremoris</name>
    <dbReference type="NCBI Taxonomy" id="1359"/>
    <lineage>
        <taxon>Bacteria</taxon>
        <taxon>Bacillati</taxon>
        <taxon>Bacillota</taxon>
        <taxon>Bacilli</taxon>
        <taxon>Lactobacillales</taxon>
        <taxon>Streptococcaceae</taxon>
        <taxon>Lactococcus</taxon>
    </lineage>
</organism>
<proteinExistence type="predicted"/>
<dbReference type="Pfam" id="PF01381">
    <property type="entry name" value="HTH_3"/>
    <property type="match status" value="1"/>
</dbReference>
<name>A0ABR5EBW9_LACLC</name>
<evidence type="ECO:0000313" key="3">
    <source>
        <dbReference type="EMBL" id="KKW69416.1"/>
    </source>
</evidence>
<gene>
    <name evidence="3" type="ORF">VN93_2983</name>
</gene>
<comment type="caution">
    <text evidence="3">The sequence shown here is derived from an EMBL/GenBank/DDBJ whole genome shotgun (WGS) entry which is preliminary data.</text>
</comment>
<dbReference type="CDD" id="cd00093">
    <property type="entry name" value="HTH_XRE"/>
    <property type="match status" value="1"/>
</dbReference>
<dbReference type="InterPro" id="IPR010982">
    <property type="entry name" value="Lambda_DNA-bd_dom_sf"/>
</dbReference>
<evidence type="ECO:0000256" key="1">
    <source>
        <dbReference type="ARBA" id="ARBA00023125"/>
    </source>
</evidence>
<protein>
    <submittedName>
        <fullName evidence="3">Zinc finger/helix-turn-helix protein, YgiT family</fullName>
    </submittedName>
</protein>
<dbReference type="EMBL" id="LAVW01000175">
    <property type="protein sequence ID" value="KKW69416.1"/>
    <property type="molecule type" value="Genomic_DNA"/>
</dbReference>
<dbReference type="PANTHER" id="PTHR46558:SF11">
    <property type="entry name" value="HTH-TYPE TRANSCRIPTIONAL REGULATOR XRE"/>
    <property type="match status" value="1"/>
</dbReference>
<feature type="domain" description="HTH cro/C1-type" evidence="2">
    <location>
        <begin position="32"/>
        <end position="86"/>
    </location>
</feature>
<reference evidence="3 4" key="1">
    <citation type="submission" date="2015-04" db="EMBL/GenBank/DDBJ databases">
        <title>Evaluation of non-dairy Lactococcus lactis with potential dairy applications reveals extensive phenotype-genotype disparity.</title>
        <authorList>
            <person name="Cavanagh D."/>
            <person name="Casey A."/>
            <person name="Altermann E."/>
            <person name="Cotter P."/>
            <person name="Fitzgerald G.F."/>
            <person name="McAuliffe O."/>
        </authorList>
    </citation>
    <scope>NUCLEOTIDE SEQUENCE [LARGE SCALE GENOMIC DNA]</scope>
    <source>
        <strain evidence="3 4">DPC6856</strain>
    </source>
</reference>
<evidence type="ECO:0000259" key="2">
    <source>
        <dbReference type="PROSITE" id="PS50943"/>
    </source>
</evidence>
<keyword evidence="4" id="KW-1185">Reference proteome</keyword>
<sequence>MNKSNKNIIIDIIKKKVDDIMNNDEIKFAKRIKELRLSKDMTMEELGNKLGKTKSTISTWEKGSRSPKMGELEDIASFFNVSINYLLGLSDTDNKKTFELTNKKLDELQKRVEKNLQKNPNHKEFKEVLEEIERERFNAKVIYSLGNSLDYQYLKEYGISRNEVVVLSDENIREPILKMLELFPKLNLEDLNKILEYTEMLNMKRESESK</sequence>
<dbReference type="PROSITE" id="PS50943">
    <property type="entry name" value="HTH_CROC1"/>
    <property type="match status" value="1"/>
</dbReference>
<accession>A0ABR5EBW9</accession>
<dbReference type="PANTHER" id="PTHR46558">
    <property type="entry name" value="TRACRIPTIONAL REGULATORY PROTEIN-RELATED-RELATED"/>
    <property type="match status" value="1"/>
</dbReference>
<dbReference type="SMART" id="SM00530">
    <property type="entry name" value="HTH_XRE"/>
    <property type="match status" value="1"/>
</dbReference>
<dbReference type="Proteomes" id="UP000034513">
    <property type="component" value="Unassembled WGS sequence"/>
</dbReference>